<keyword evidence="21" id="KW-1185">Reference proteome</keyword>
<feature type="domain" description="SAP" evidence="19">
    <location>
        <begin position="335"/>
        <end position="369"/>
    </location>
</feature>
<dbReference type="InterPro" id="IPR001965">
    <property type="entry name" value="Znf_PHD"/>
</dbReference>
<dbReference type="GO" id="GO:0005524">
    <property type="term" value="F:ATP binding"/>
    <property type="evidence" value="ECO:0007669"/>
    <property type="project" value="UniProtKB-UniRule"/>
</dbReference>
<dbReference type="FunFam" id="3.30.200.20:FF:000042">
    <property type="entry name" value="Aurora kinase A"/>
    <property type="match status" value="1"/>
</dbReference>
<evidence type="ECO:0000256" key="11">
    <source>
        <dbReference type="PIRSR" id="PIRSR630616-1"/>
    </source>
</evidence>
<gene>
    <name evidence="20" type="ORF">JG688_00011114</name>
</gene>
<evidence type="ECO:0000256" key="13">
    <source>
        <dbReference type="PIRSR" id="PIRSR630616-3"/>
    </source>
</evidence>
<dbReference type="CDD" id="cd15489">
    <property type="entry name" value="PHD_SF"/>
    <property type="match status" value="1"/>
</dbReference>
<dbReference type="InterPro" id="IPR030616">
    <property type="entry name" value="Aur-like"/>
</dbReference>
<dbReference type="InterPro" id="IPR013087">
    <property type="entry name" value="Znf_C2H2_type"/>
</dbReference>
<evidence type="ECO:0000313" key="21">
    <source>
        <dbReference type="Proteomes" id="UP000709295"/>
    </source>
</evidence>
<dbReference type="InterPro" id="IPR031774">
    <property type="entry name" value="SF3A3_dom"/>
</dbReference>
<keyword evidence="4 12" id="KW-0547">Nucleotide-binding</keyword>
<evidence type="ECO:0000256" key="16">
    <source>
        <dbReference type="SAM" id="Coils"/>
    </source>
</evidence>
<dbReference type="GO" id="GO:0005681">
    <property type="term" value="C:spliceosomal complex"/>
    <property type="evidence" value="ECO:0007669"/>
    <property type="project" value="InterPro"/>
</dbReference>
<evidence type="ECO:0000256" key="14">
    <source>
        <dbReference type="PROSITE-ProRule" id="PRU10141"/>
    </source>
</evidence>
<feature type="compositionally biased region" description="Low complexity" evidence="17">
    <location>
        <begin position="858"/>
        <end position="871"/>
    </location>
</feature>
<feature type="domain" description="Protein kinase" evidence="18">
    <location>
        <begin position="32"/>
        <end position="286"/>
    </location>
</feature>
<keyword evidence="8 12" id="KW-0067">ATP-binding</keyword>
<dbReference type="SMART" id="SM00451">
    <property type="entry name" value="ZnF_U1"/>
    <property type="match status" value="1"/>
</dbReference>
<dbReference type="EC" id="2.7.11.1" evidence="15"/>
<feature type="binding site" evidence="12">
    <location>
        <position position="42"/>
    </location>
    <ligand>
        <name>ATP</name>
        <dbReference type="ChEBI" id="CHEBI:30616"/>
    </ligand>
</feature>
<dbReference type="Pfam" id="PF11931">
    <property type="entry name" value="SF3a60_Prp9_C"/>
    <property type="match status" value="1"/>
</dbReference>
<keyword evidence="1 15" id="KW-0723">Serine/threonine-protein kinase</keyword>
<dbReference type="InterPro" id="IPR008271">
    <property type="entry name" value="Ser/Thr_kinase_AS"/>
</dbReference>
<comment type="catalytic activity">
    <reaction evidence="10 15">
        <text>L-seryl-[protein] + ATP = O-phospho-L-seryl-[protein] + ADP + H(+)</text>
        <dbReference type="Rhea" id="RHEA:17989"/>
        <dbReference type="Rhea" id="RHEA-COMP:9863"/>
        <dbReference type="Rhea" id="RHEA-COMP:11604"/>
        <dbReference type="ChEBI" id="CHEBI:15378"/>
        <dbReference type="ChEBI" id="CHEBI:29999"/>
        <dbReference type="ChEBI" id="CHEBI:30616"/>
        <dbReference type="ChEBI" id="CHEBI:83421"/>
        <dbReference type="ChEBI" id="CHEBI:456216"/>
        <dbReference type="EC" id="2.7.11.1"/>
    </reaction>
</comment>
<dbReference type="Pfam" id="PF12874">
    <property type="entry name" value="zf-met"/>
    <property type="match status" value="1"/>
</dbReference>
<dbReference type="SMART" id="SM00249">
    <property type="entry name" value="PHD"/>
    <property type="match status" value="1"/>
</dbReference>
<feature type="compositionally biased region" description="Low complexity" evidence="17">
    <location>
        <begin position="7"/>
        <end position="26"/>
    </location>
</feature>
<dbReference type="Pfam" id="PF00069">
    <property type="entry name" value="Pkinase"/>
    <property type="match status" value="1"/>
</dbReference>
<organism evidence="20 21">
    <name type="scientific">Phytophthora aleatoria</name>
    <dbReference type="NCBI Taxonomy" id="2496075"/>
    <lineage>
        <taxon>Eukaryota</taxon>
        <taxon>Sar</taxon>
        <taxon>Stramenopiles</taxon>
        <taxon>Oomycota</taxon>
        <taxon>Peronosporomycetes</taxon>
        <taxon>Peronosporales</taxon>
        <taxon>Peronosporaceae</taxon>
        <taxon>Phytophthora</taxon>
    </lineage>
</organism>
<feature type="region of interest" description="Disordered" evidence="17">
    <location>
        <begin position="851"/>
        <end position="871"/>
    </location>
</feature>
<dbReference type="PANTHER" id="PTHR24350">
    <property type="entry name" value="SERINE/THREONINE-PROTEIN KINASE IAL-RELATED"/>
    <property type="match status" value="1"/>
</dbReference>
<dbReference type="PROSITE" id="PS50800">
    <property type="entry name" value="SAP"/>
    <property type="match status" value="1"/>
</dbReference>
<dbReference type="CDD" id="cd14007">
    <property type="entry name" value="STKc_Aurora"/>
    <property type="match status" value="1"/>
</dbReference>
<dbReference type="GO" id="GO:0000398">
    <property type="term" value="P:mRNA splicing, via spliceosome"/>
    <property type="evidence" value="ECO:0007669"/>
    <property type="project" value="InterPro"/>
</dbReference>
<dbReference type="InterPro" id="IPR000719">
    <property type="entry name" value="Prot_kinase_dom"/>
</dbReference>
<keyword evidence="3" id="KW-0479">Metal-binding</keyword>
<keyword evidence="16" id="KW-0175">Coiled coil</keyword>
<evidence type="ECO:0000256" key="15">
    <source>
        <dbReference type="RuleBase" id="RU367134"/>
    </source>
</evidence>
<dbReference type="InterPro" id="IPR003604">
    <property type="entry name" value="Matrin/U1-like-C_Znf_C2H2"/>
</dbReference>
<comment type="caution">
    <text evidence="20">The sequence shown here is derived from an EMBL/GenBank/DDBJ whole genome shotgun (WGS) entry which is preliminary data.</text>
</comment>
<feature type="cross-link" description="Glycyl lysine isopeptide (Lys-Gly) (interchain with G-Cter in SUMO2)" evidence="13">
    <location>
        <position position="159"/>
    </location>
</feature>
<dbReference type="GO" id="GO:0008270">
    <property type="term" value="F:zinc ion binding"/>
    <property type="evidence" value="ECO:0007669"/>
    <property type="project" value="UniProtKB-KW"/>
</dbReference>
<evidence type="ECO:0000256" key="8">
    <source>
        <dbReference type="ARBA" id="ARBA00022840"/>
    </source>
</evidence>
<comment type="catalytic activity">
    <reaction evidence="9 15">
        <text>L-threonyl-[protein] + ATP = O-phospho-L-threonyl-[protein] + ADP + H(+)</text>
        <dbReference type="Rhea" id="RHEA:46608"/>
        <dbReference type="Rhea" id="RHEA-COMP:11060"/>
        <dbReference type="Rhea" id="RHEA-COMP:11605"/>
        <dbReference type="ChEBI" id="CHEBI:15378"/>
        <dbReference type="ChEBI" id="CHEBI:30013"/>
        <dbReference type="ChEBI" id="CHEBI:30616"/>
        <dbReference type="ChEBI" id="CHEBI:61977"/>
        <dbReference type="ChEBI" id="CHEBI:456216"/>
        <dbReference type="EC" id="2.7.11.1"/>
    </reaction>
</comment>
<feature type="binding site" evidence="12">
    <location>
        <begin position="161"/>
        <end position="162"/>
    </location>
    <ligand>
        <name>ATP</name>
        <dbReference type="ChEBI" id="CHEBI:30616"/>
    </ligand>
</feature>
<dbReference type="SMART" id="SM00513">
    <property type="entry name" value="SAP"/>
    <property type="match status" value="1"/>
</dbReference>
<dbReference type="FunFam" id="1.10.510.10:FF:000235">
    <property type="entry name" value="Serine/threonine-protein kinase ark1"/>
    <property type="match status" value="1"/>
</dbReference>
<evidence type="ECO:0000256" key="9">
    <source>
        <dbReference type="ARBA" id="ARBA00047899"/>
    </source>
</evidence>
<dbReference type="InterPro" id="IPR017441">
    <property type="entry name" value="Protein_kinase_ATP_BS"/>
</dbReference>
<feature type="region of interest" description="Disordered" evidence="17">
    <location>
        <begin position="1319"/>
        <end position="1343"/>
    </location>
</feature>
<feature type="region of interest" description="Disordered" evidence="17">
    <location>
        <begin position="892"/>
        <end position="911"/>
    </location>
</feature>
<keyword evidence="2 15" id="KW-0808">Transferase</keyword>
<evidence type="ECO:0000313" key="20">
    <source>
        <dbReference type="EMBL" id="KAG6957106.1"/>
    </source>
</evidence>
<feature type="region of interest" description="Disordered" evidence="17">
    <location>
        <begin position="1"/>
        <end position="30"/>
    </location>
</feature>
<dbReference type="InterPro" id="IPR057847">
    <property type="entry name" value="ZMIZ1/ZMIZ2_GBD-like"/>
</dbReference>
<dbReference type="InterPro" id="IPR019786">
    <property type="entry name" value="Zinc_finger_PHD-type_CS"/>
</dbReference>
<evidence type="ECO:0000256" key="17">
    <source>
        <dbReference type="SAM" id="MobiDB-lite"/>
    </source>
</evidence>
<dbReference type="InterPro" id="IPR021966">
    <property type="entry name" value="SF3a60_bindingd"/>
</dbReference>
<feature type="active site" description="Proton acceptor" evidence="11">
    <location>
        <position position="157"/>
    </location>
</feature>
<evidence type="ECO:0000256" key="2">
    <source>
        <dbReference type="ARBA" id="ARBA00022679"/>
    </source>
</evidence>
<name>A0A8J5J4C8_9STRA</name>
<feature type="region of interest" description="Disordered" evidence="17">
    <location>
        <begin position="1243"/>
        <end position="1270"/>
    </location>
</feature>
<dbReference type="PROSITE" id="PS01359">
    <property type="entry name" value="ZF_PHD_1"/>
    <property type="match status" value="1"/>
</dbReference>
<dbReference type="PROSITE" id="PS50011">
    <property type="entry name" value="PROTEIN_KINASE_DOM"/>
    <property type="match status" value="1"/>
</dbReference>
<dbReference type="FunFam" id="2.60.120.780:FF:000004">
    <property type="entry name" value="Sumo ligase"/>
    <property type="match status" value="1"/>
</dbReference>
<dbReference type="SMART" id="SM00220">
    <property type="entry name" value="S_TKc"/>
    <property type="match status" value="1"/>
</dbReference>
<keyword evidence="7" id="KW-0862">Zinc</keyword>
<reference evidence="20" key="1">
    <citation type="submission" date="2021-01" db="EMBL/GenBank/DDBJ databases">
        <title>Phytophthora aleatoria, a newly-described species from Pinus radiata is distinct from Phytophthora cactorum isolates based on comparative genomics.</title>
        <authorList>
            <person name="Mcdougal R."/>
            <person name="Panda P."/>
            <person name="Williams N."/>
            <person name="Studholme D.J."/>
        </authorList>
    </citation>
    <scope>NUCLEOTIDE SEQUENCE</scope>
    <source>
        <strain evidence="20">NZFS 4037</strain>
    </source>
</reference>
<dbReference type="GO" id="GO:0003723">
    <property type="term" value="F:RNA binding"/>
    <property type="evidence" value="ECO:0007669"/>
    <property type="project" value="InterPro"/>
</dbReference>
<dbReference type="Proteomes" id="UP000709295">
    <property type="component" value="Unassembled WGS sequence"/>
</dbReference>
<feature type="compositionally biased region" description="Low complexity" evidence="17">
    <location>
        <begin position="1247"/>
        <end position="1266"/>
    </location>
</feature>
<keyword evidence="5" id="KW-0863">Zinc-finger</keyword>
<dbReference type="SMART" id="SM00355">
    <property type="entry name" value="ZnF_C2H2"/>
    <property type="match status" value="2"/>
</dbReference>
<evidence type="ECO:0000259" key="19">
    <source>
        <dbReference type="PROSITE" id="PS50800"/>
    </source>
</evidence>
<keyword evidence="6 15" id="KW-0418">Kinase</keyword>
<evidence type="ECO:0000256" key="3">
    <source>
        <dbReference type="ARBA" id="ARBA00022723"/>
    </source>
</evidence>
<dbReference type="PROSITE" id="PS00108">
    <property type="entry name" value="PROTEIN_KINASE_ST"/>
    <property type="match status" value="1"/>
</dbReference>
<dbReference type="GO" id="GO:0004674">
    <property type="term" value="F:protein serine/threonine kinase activity"/>
    <property type="evidence" value="ECO:0007669"/>
    <property type="project" value="UniProtKB-KW"/>
</dbReference>
<sequence length="1471" mass="164451">MMDYEDQQTQQQREQEQKQQNQPPKTWSLGDFEIGRELGTGKFGQVYLAREKNSRLFVALKVLVKEQLKAAGVSHQLRKEVEIHSRIRHDNILPLYATFQDATRVYLVMKYAGGGDLYKKMRSMPGRRFPERQAMLYIAQLVSALEACHHQHVVHRDIKPENLLLSEEGTIQLADFGWSSANVTAATRRDTLCGTLDYLSPEMIRGEKYDESVDIWAVGIIMYELLVGKPPFEAPGQNETIELITEGQLRVPPMVSLAAKDLITRILQKLPEKRISLQEIKAHRCAEILATNYKMRRYPQGAKQAMLSKRTESPSEGQVAMSASSAQLRDLRARLNQLRMPELRNILMDLNLARSGRKSELVERIAIELESFADKARGTTSAAFYAERLAAGMRSIEQQTRGRAAYAPAPQVVQGGYRTGNISPQIPGRFGPIPPTAPPSRSIPAPIYGRNAAPRAPVSYGAVNVAPQGTGVIPLTSGVDLYNPTQAAALNGARCFCVTQGVSGKVVKCVDCGLAVHAKCHQLITLSGEWYCEMCRAKTYDPFFRVQKTVLDPNFVRFAKAASSFRLEYYITDNDLNNMYANRDPKPGSMTPGSLELQLRCFAVKEDLAAGHCWPASTQLSVNGFGVPITQRAPPGHANPSKVLRELPANIFQYSRVGRNVVDIRTTENPSVFGFMVQIVEVRNINDLVDEVKEASKNLTYEGAKQEVIKSFGSEDEDDVVATVTMLSVRCPLGFKKARSKEWRCTVCYQFIKASDLRIDPYLKKLLAEVEGEDELEEVEIFPDGSWKRRLEEELVPEPPAKKVKAEQTETVGVSTNTSTAAVAVPASDAANGPPGSSAAAPVEIDLLSSDDEDEDTATATASRTATTAAATTASAPILLDDDIDILTVGSDAWDTPSTSAATSATTNTASDGNCGEYFPFPLDENLFPSSGSATNTAGGHLTIYLIVPAKPLIMSSTVLEQLRAEQEEIEALERAIVATLGEKPRNQHRGRVLHGHKVSNLLDEVTQHSKHVKELYDDEDGIFAEETENMRGRAVFTSFYEQLKSIRSFHRKYPNSVVSHEPNLEEALHPNVQFSGEERFGKYVDLNEFYTRFLNIPELKWQARKTQEALSSSARTRGRKQPTGSSIDYLAYLASFSDFSAIPAAQKTQSALYQQYLKDLKEYLLDFYRRTQPLVDLDDVIDETSAKFEKKWALCEVTGWDLSQEVDATDNSKTPTHFCKLCNKQFSSEGVYNSHLTGKKHKKAAAKASDGSDSNGAASNGSKASKNTKKELEAKQKAIAFDEVLIRRMYELLTEVVQGTISYLELKQTRTHEELQAEIEEEEEGTFSDVDVENENDEAEDEEEQLYNPLNLPLGWDGKPIPYWMYKLHGLGVEYKCEICGNHSYWGRRAFDRHFQEWRHAFGMRCLKIPNTKHFHDITLMRDAIQLYEKLKDQIDAESWNASNEEEFEDSEGNVLNRKTYEDLARQGLL</sequence>
<evidence type="ECO:0000256" key="4">
    <source>
        <dbReference type="ARBA" id="ARBA00022741"/>
    </source>
</evidence>
<accession>A0A8J5J4C8</accession>
<evidence type="ECO:0000256" key="10">
    <source>
        <dbReference type="ARBA" id="ARBA00048679"/>
    </source>
</evidence>
<feature type="coiled-coil region" evidence="16">
    <location>
        <begin position="956"/>
        <end position="983"/>
    </location>
</feature>
<evidence type="ECO:0000256" key="1">
    <source>
        <dbReference type="ARBA" id="ARBA00022527"/>
    </source>
</evidence>
<dbReference type="InterPro" id="IPR003034">
    <property type="entry name" value="SAP_dom"/>
</dbReference>
<evidence type="ECO:0000256" key="6">
    <source>
        <dbReference type="ARBA" id="ARBA00022777"/>
    </source>
</evidence>
<dbReference type="Pfam" id="PF12108">
    <property type="entry name" value="SF3a60_bindingd"/>
    <property type="match status" value="1"/>
</dbReference>
<dbReference type="Pfam" id="PF16837">
    <property type="entry name" value="SF3A3"/>
    <property type="match status" value="1"/>
</dbReference>
<dbReference type="PROSITE" id="PS00107">
    <property type="entry name" value="PROTEIN_KINASE_ATP"/>
    <property type="match status" value="1"/>
</dbReference>
<dbReference type="PROSITE" id="PS00028">
    <property type="entry name" value="ZINC_FINGER_C2H2_1"/>
    <property type="match status" value="1"/>
</dbReference>
<dbReference type="Pfam" id="PF25527">
    <property type="entry name" value="GBD-like_ZMIZ1_ZMIZ2"/>
    <property type="match status" value="1"/>
</dbReference>
<feature type="binding site" evidence="12 14">
    <location>
        <position position="61"/>
    </location>
    <ligand>
        <name>ATP</name>
        <dbReference type="ChEBI" id="CHEBI:30616"/>
    </ligand>
</feature>
<dbReference type="InterPro" id="IPR024598">
    <property type="entry name" value="SF3a60/Prp9_C"/>
</dbReference>
<evidence type="ECO:0000259" key="18">
    <source>
        <dbReference type="PROSITE" id="PS50011"/>
    </source>
</evidence>
<dbReference type="EMBL" id="JAENGY010000754">
    <property type="protein sequence ID" value="KAG6957106.1"/>
    <property type="molecule type" value="Genomic_DNA"/>
</dbReference>
<evidence type="ECO:0000256" key="12">
    <source>
        <dbReference type="PIRSR" id="PIRSR630616-2"/>
    </source>
</evidence>
<evidence type="ECO:0000256" key="5">
    <source>
        <dbReference type="ARBA" id="ARBA00022771"/>
    </source>
</evidence>
<comment type="similarity">
    <text evidence="15">Belongs to the protein kinase superfamily. Ser/Thr protein kinase family. Aurora subfamily.</text>
</comment>
<feature type="binding site" evidence="12">
    <location>
        <position position="175"/>
    </location>
    <ligand>
        <name>ATP</name>
        <dbReference type="ChEBI" id="CHEBI:30616"/>
    </ligand>
</feature>
<protein>
    <recommendedName>
        <fullName evidence="15">Aurora kinase</fullName>
        <ecNumber evidence="15">2.7.11.1</ecNumber>
    </recommendedName>
</protein>
<evidence type="ECO:0000256" key="7">
    <source>
        <dbReference type="ARBA" id="ARBA00022833"/>
    </source>
</evidence>
<proteinExistence type="inferred from homology"/>